<evidence type="ECO:0000313" key="19">
    <source>
        <dbReference type="Proteomes" id="UP000294325"/>
    </source>
</evidence>
<dbReference type="InterPro" id="IPR000343">
    <property type="entry name" value="4pyrrol_synth_GluRdtase"/>
</dbReference>
<dbReference type="GO" id="GO:0019353">
    <property type="term" value="P:protoporphyrinogen IX biosynthetic process from glutamate"/>
    <property type="evidence" value="ECO:0007669"/>
    <property type="project" value="TreeGrafter"/>
</dbReference>
<evidence type="ECO:0000256" key="10">
    <source>
        <dbReference type="PIRSR" id="PIRSR000445-1"/>
    </source>
</evidence>
<feature type="site" description="Important for activity" evidence="9 13">
    <location>
        <position position="97"/>
    </location>
</feature>
<dbReference type="Pfam" id="PF00745">
    <property type="entry name" value="GlutR_dimer"/>
    <property type="match status" value="1"/>
</dbReference>
<dbReference type="InterPro" id="IPR036343">
    <property type="entry name" value="GluRdtase_N_sf"/>
</dbReference>
<dbReference type="FunFam" id="3.40.50.720:FF:000031">
    <property type="entry name" value="Glutamyl-tRNA reductase"/>
    <property type="match status" value="1"/>
</dbReference>
<dbReference type="InterPro" id="IPR036291">
    <property type="entry name" value="NAD(P)-bd_dom_sf"/>
</dbReference>
<dbReference type="InterPro" id="IPR015896">
    <property type="entry name" value="4pyrrol_synth_GluRdtase_dimer"/>
</dbReference>
<keyword evidence="5 9" id="KW-0560">Oxidoreductase</keyword>
<dbReference type="EMBL" id="CP038033">
    <property type="protein sequence ID" value="QBQ53816.1"/>
    <property type="molecule type" value="Genomic_DNA"/>
</dbReference>
<dbReference type="RefSeq" id="WP_134356826.1">
    <property type="nucleotide sequence ID" value="NZ_CP038033.1"/>
</dbReference>
<sequence>MQLLAFGVNHKTAPVAIREQITFTPEHLPSALTELIGYSGAKEAAILSTCNRTELYCGCIPGQQEAIIDWLHQYHHMQPKTLETCLYTHPDHLAVRHLLRVASGLDSMVLGEPQILGQIKAAYSYALEAGTIGRVLGRLFQHTFYVAKQVRTDTAISTSPISVAFAAVSLGKQIFGDLGSTTAFLIGAGETIELTARHLFANGVGHLIVANRNLEKAYQLASQFNGYAIPLADIPKHLAEADIVISSTGSQLPILGKGAVERALRIRKHRPIFMVDIAVPRDIEPEVGELQDIYLYNVDDLQEVVQENLRSRQAAALQAEEIIDTQVEHFMEWVRAQDAVPVICAVREEADQLRQEALEKARRRLAQGHDPNEVLTMLAHNLTNKLLHVPSRQLRSLGAAGDELALQTALKIFDVNHFKA</sequence>
<evidence type="ECO:0000259" key="15">
    <source>
        <dbReference type="Pfam" id="PF00745"/>
    </source>
</evidence>
<evidence type="ECO:0000256" key="13">
    <source>
        <dbReference type="PIRSR" id="PIRSR000445-4"/>
    </source>
</evidence>
<dbReference type="SUPFAM" id="SSF69742">
    <property type="entry name" value="Glutamyl tRNA-reductase catalytic, N-terminal domain"/>
    <property type="match status" value="1"/>
</dbReference>
<dbReference type="Pfam" id="PF01488">
    <property type="entry name" value="Shikimate_DH"/>
    <property type="match status" value="1"/>
</dbReference>
<dbReference type="FunFam" id="3.30.460.30:FF:000001">
    <property type="entry name" value="Glutamyl-tRNA reductase"/>
    <property type="match status" value="1"/>
</dbReference>
<evidence type="ECO:0000256" key="1">
    <source>
        <dbReference type="ARBA" id="ARBA00005059"/>
    </source>
</evidence>
<keyword evidence="4 9" id="KW-0521">NADP</keyword>
<dbReference type="SUPFAM" id="SSF51735">
    <property type="entry name" value="NAD(P)-binding Rossmann-fold domains"/>
    <property type="match status" value="1"/>
</dbReference>
<evidence type="ECO:0000256" key="8">
    <source>
        <dbReference type="ARBA" id="ARBA00068659"/>
    </source>
</evidence>
<comment type="domain">
    <text evidence="9">Possesses an unusual extended V-shaped dimeric structure with each monomer consisting of three distinct domains arranged along a curved 'spinal' alpha-helix. The N-terminal catalytic domain specifically recognizes the glutamate moiety of the substrate. The second domain is the NADPH-binding domain, and the third C-terminal domain is responsible for dimerization.</text>
</comment>
<dbReference type="Pfam" id="PF05201">
    <property type="entry name" value="GlutR_N"/>
    <property type="match status" value="1"/>
</dbReference>
<dbReference type="KEGG" id="nwr:E3U44_04275"/>
<evidence type="ECO:0000256" key="3">
    <source>
        <dbReference type="ARBA" id="ARBA00012970"/>
    </source>
</evidence>
<evidence type="ECO:0000256" key="4">
    <source>
        <dbReference type="ARBA" id="ARBA00022857"/>
    </source>
</evidence>
<dbReference type="UniPathway" id="UPA00251">
    <property type="reaction ID" value="UER00316"/>
</dbReference>
<dbReference type="SUPFAM" id="SSF69075">
    <property type="entry name" value="Glutamyl tRNA-reductase dimerization domain"/>
    <property type="match status" value="1"/>
</dbReference>
<feature type="domain" description="Tetrapyrrole biosynthesis glutamyl-tRNA reductase dimerisation" evidence="15">
    <location>
        <begin position="318"/>
        <end position="414"/>
    </location>
</feature>
<dbReference type="EC" id="1.2.1.70" evidence="3 9"/>
<reference evidence="18 19" key="1">
    <citation type="submission" date="2019-03" db="EMBL/GenBank/DDBJ databases">
        <title>The genome sequence of Nitrosococcus wardiae strain D1FHST reveals the archetypal metabolic capacity of ammonia-oxidizing Gammaproteobacteria.</title>
        <authorList>
            <person name="Wang L."/>
            <person name="Lim C.K."/>
            <person name="Hanson T.E."/>
            <person name="Dang H."/>
            <person name="Klotz M.G."/>
        </authorList>
    </citation>
    <scope>NUCLEOTIDE SEQUENCE [LARGE SCALE GENOMIC DNA]</scope>
    <source>
        <strain evidence="18 19">D1FHS</strain>
    </source>
</reference>
<dbReference type="InterPro" id="IPR015895">
    <property type="entry name" value="4pyrrol_synth_GluRdtase_N"/>
</dbReference>
<dbReference type="OrthoDB" id="110209at2"/>
<dbReference type="HAMAP" id="MF_00087">
    <property type="entry name" value="Glu_tRNA_reductase"/>
    <property type="match status" value="1"/>
</dbReference>
<comment type="catalytic activity">
    <reaction evidence="7 9 14">
        <text>(S)-4-amino-5-oxopentanoate + tRNA(Glu) + NADP(+) = L-glutamyl-tRNA(Glu) + NADPH + H(+)</text>
        <dbReference type="Rhea" id="RHEA:12344"/>
        <dbReference type="Rhea" id="RHEA-COMP:9663"/>
        <dbReference type="Rhea" id="RHEA-COMP:9680"/>
        <dbReference type="ChEBI" id="CHEBI:15378"/>
        <dbReference type="ChEBI" id="CHEBI:57501"/>
        <dbReference type="ChEBI" id="CHEBI:57783"/>
        <dbReference type="ChEBI" id="CHEBI:58349"/>
        <dbReference type="ChEBI" id="CHEBI:78442"/>
        <dbReference type="ChEBI" id="CHEBI:78520"/>
        <dbReference type="EC" id="1.2.1.70"/>
    </reaction>
</comment>
<dbReference type="NCBIfam" id="TIGR01035">
    <property type="entry name" value="hemA"/>
    <property type="match status" value="1"/>
</dbReference>
<dbReference type="PIRSF" id="PIRSF000445">
    <property type="entry name" value="4pyrrol_synth_GluRdtase"/>
    <property type="match status" value="1"/>
</dbReference>
<comment type="subunit">
    <text evidence="9">Homodimer.</text>
</comment>
<comment type="similarity">
    <text evidence="2 9 14">Belongs to the glutamyl-tRNA reductase family.</text>
</comment>
<gene>
    <name evidence="9" type="primary">hemA</name>
    <name evidence="18" type="ORF">E3U44_04275</name>
</gene>
<evidence type="ECO:0000256" key="7">
    <source>
        <dbReference type="ARBA" id="ARBA00047464"/>
    </source>
</evidence>
<comment type="miscellaneous">
    <text evidence="9">During catalysis, the active site Cys acts as a nucleophile attacking the alpha-carbonyl group of tRNA-bound glutamate with the formation of a thioester intermediate between enzyme and glutamate, and the concomitant release of tRNA(Glu). The thioester intermediate is finally reduced by direct hydride transfer from NADPH, to form the product GSA.</text>
</comment>
<accession>A0A4P7BZF3</accession>
<evidence type="ECO:0000313" key="18">
    <source>
        <dbReference type="EMBL" id="QBQ53816.1"/>
    </source>
</evidence>
<protein>
    <recommendedName>
        <fullName evidence="8 9">Glutamyl-tRNA reductase</fullName>
        <shortName evidence="9">GluTR</shortName>
        <ecNumber evidence="3 9">1.2.1.70</ecNumber>
    </recommendedName>
</protein>
<dbReference type="InterPro" id="IPR036453">
    <property type="entry name" value="GluRdtase_dimer_dom_sf"/>
</dbReference>
<feature type="binding site" evidence="9 11">
    <location>
        <position position="118"/>
    </location>
    <ligand>
        <name>substrate</name>
    </ligand>
</feature>
<evidence type="ECO:0000259" key="17">
    <source>
        <dbReference type="Pfam" id="PF05201"/>
    </source>
</evidence>
<dbReference type="GO" id="GO:0008883">
    <property type="term" value="F:glutamyl-tRNA reductase activity"/>
    <property type="evidence" value="ECO:0007669"/>
    <property type="project" value="UniProtKB-UniRule"/>
</dbReference>
<comment type="function">
    <text evidence="9">Catalyzes the NADPH-dependent reduction of glutamyl-tRNA(Glu) to glutamate 1-semialdehyde (GSA).</text>
</comment>
<dbReference type="Proteomes" id="UP000294325">
    <property type="component" value="Chromosome"/>
</dbReference>
<dbReference type="GO" id="GO:0050661">
    <property type="term" value="F:NADP binding"/>
    <property type="evidence" value="ECO:0007669"/>
    <property type="project" value="InterPro"/>
</dbReference>
<feature type="binding site" evidence="9 11">
    <location>
        <begin position="49"/>
        <end position="52"/>
    </location>
    <ligand>
        <name>substrate</name>
    </ligand>
</feature>
<organism evidence="18 19">
    <name type="scientific">Nitrosococcus wardiae</name>
    <dbReference type="NCBI Taxonomy" id="1814290"/>
    <lineage>
        <taxon>Bacteria</taxon>
        <taxon>Pseudomonadati</taxon>
        <taxon>Pseudomonadota</taxon>
        <taxon>Gammaproteobacteria</taxon>
        <taxon>Chromatiales</taxon>
        <taxon>Chromatiaceae</taxon>
        <taxon>Nitrosococcus</taxon>
    </lineage>
</organism>
<feature type="binding site" evidence="9 11">
    <location>
        <position position="107"/>
    </location>
    <ligand>
        <name>substrate</name>
    </ligand>
</feature>
<dbReference type="InterPro" id="IPR006151">
    <property type="entry name" value="Shikm_DH/Glu-tRNA_Rdtase"/>
</dbReference>
<dbReference type="AlphaFoldDB" id="A0A4P7BZF3"/>
<feature type="domain" description="Quinate/shikimate 5-dehydrogenase/glutamyl-tRNA reductase" evidence="16">
    <location>
        <begin position="170"/>
        <end position="304"/>
    </location>
</feature>
<feature type="domain" description="Glutamyl-tRNA reductase N-terminal" evidence="17">
    <location>
        <begin position="7"/>
        <end position="154"/>
    </location>
</feature>
<dbReference type="CDD" id="cd05213">
    <property type="entry name" value="NAD_bind_Glutamyl_tRNA_reduct"/>
    <property type="match status" value="1"/>
</dbReference>
<dbReference type="InterPro" id="IPR018214">
    <property type="entry name" value="GluRdtase_CS"/>
</dbReference>
<evidence type="ECO:0000256" key="14">
    <source>
        <dbReference type="RuleBase" id="RU000584"/>
    </source>
</evidence>
<feature type="binding site" evidence="9 11">
    <location>
        <begin position="112"/>
        <end position="114"/>
    </location>
    <ligand>
        <name>substrate</name>
    </ligand>
</feature>
<proteinExistence type="inferred from homology"/>
<feature type="binding site" evidence="9 12">
    <location>
        <begin position="187"/>
        <end position="192"/>
    </location>
    <ligand>
        <name>NADP(+)</name>
        <dbReference type="ChEBI" id="CHEBI:58349"/>
    </ligand>
</feature>
<evidence type="ECO:0000259" key="16">
    <source>
        <dbReference type="Pfam" id="PF01488"/>
    </source>
</evidence>
<dbReference type="PANTHER" id="PTHR43013:SF1">
    <property type="entry name" value="GLUTAMYL-TRNA REDUCTASE"/>
    <property type="match status" value="1"/>
</dbReference>
<keyword evidence="6 9" id="KW-0627">Porphyrin biosynthesis</keyword>
<name>A0A4P7BZF3_9GAMM</name>
<evidence type="ECO:0000256" key="11">
    <source>
        <dbReference type="PIRSR" id="PIRSR000445-2"/>
    </source>
</evidence>
<dbReference type="PROSITE" id="PS00747">
    <property type="entry name" value="GLUTR"/>
    <property type="match status" value="1"/>
</dbReference>
<evidence type="ECO:0000256" key="9">
    <source>
        <dbReference type="HAMAP-Rule" id="MF_00087"/>
    </source>
</evidence>
<evidence type="ECO:0000256" key="5">
    <source>
        <dbReference type="ARBA" id="ARBA00023002"/>
    </source>
</evidence>
<keyword evidence="19" id="KW-1185">Reference proteome</keyword>
<evidence type="ECO:0000256" key="6">
    <source>
        <dbReference type="ARBA" id="ARBA00023244"/>
    </source>
</evidence>
<dbReference type="Gene3D" id="3.40.50.720">
    <property type="entry name" value="NAD(P)-binding Rossmann-like Domain"/>
    <property type="match status" value="1"/>
</dbReference>
<dbReference type="Gene3D" id="3.30.460.30">
    <property type="entry name" value="Glutamyl-tRNA reductase, N-terminal domain"/>
    <property type="match status" value="1"/>
</dbReference>
<dbReference type="PANTHER" id="PTHR43013">
    <property type="entry name" value="GLUTAMYL-TRNA REDUCTASE"/>
    <property type="match status" value="1"/>
</dbReference>
<evidence type="ECO:0000256" key="12">
    <source>
        <dbReference type="PIRSR" id="PIRSR000445-3"/>
    </source>
</evidence>
<feature type="active site" description="Nucleophile" evidence="9 10">
    <location>
        <position position="50"/>
    </location>
</feature>
<comment type="pathway">
    <text evidence="1 9 14">Porphyrin-containing compound metabolism; protoporphyrin-IX biosynthesis; 5-aminolevulinate from L-glutamyl-tRNA(Glu): step 1/2.</text>
</comment>
<evidence type="ECO:0000256" key="2">
    <source>
        <dbReference type="ARBA" id="ARBA00005916"/>
    </source>
</evidence>